<dbReference type="PROSITE" id="PS50966">
    <property type="entry name" value="ZF_SWIM"/>
    <property type="match status" value="1"/>
</dbReference>
<dbReference type="HOGENOM" id="CLU_038036_0_0_9"/>
<keyword evidence="1" id="KW-0862">Zinc</keyword>
<evidence type="ECO:0000313" key="4">
    <source>
        <dbReference type="Proteomes" id="UP000001578"/>
    </source>
</evidence>
<gene>
    <name evidence="3" type="ordered locus">GTNG_3193</name>
</gene>
<evidence type="ECO:0000259" key="2">
    <source>
        <dbReference type="PROSITE" id="PS50966"/>
    </source>
</evidence>
<dbReference type="Proteomes" id="UP000001578">
    <property type="component" value="Chromosome"/>
</dbReference>
<dbReference type="GO" id="GO:0008270">
    <property type="term" value="F:zinc ion binding"/>
    <property type="evidence" value="ECO:0007669"/>
    <property type="project" value="UniProtKB-KW"/>
</dbReference>
<dbReference type="eggNOG" id="COG4715">
    <property type="taxonomic scope" value="Bacteria"/>
</dbReference>
<reference evidence="3 4" key="1">
    <citation type="journal article" date="2007" name="Proc. Natl. Acad. Sci. U.S.A.">
        <title>Genome and proteome of long-chain alkane degrading Geobacillus thermodenitrificans NG80-2 isolated from a deep-subsurface oil reservoir.</title>
        <authorList>
            <person name="Feng L."/>
            <person name="Wang W."/>
            <person name="Cheng J."/>
            <person name="Ren Y."/>
            <person name="Zhao G."/>
            <person name="Gao C."/>
            <person name="Tang Y."/>
            <person name="Liu X."/>
            <person name="Han W."/>
            <person name="Peng X."/>
            <person name="Liu R."/>
            <person name="Wang L."/>
        </authorList>
    </citation>
    <scope>NUCLEOTIDE SEQUENCE [LARGE SCALE GENOMIC DNA]</scope>
    <source>
        <strain evidence="3 4">NG80-2</strain>
    </source>
</reference>
<dbReference type="InterPro" id="IPR007527">
    <property type="entry name" value="Znf_SWIM"/>
</dbReference>
<name>A4IT84_GEOTN</name>
<feature type="domain" description="SWIM-type" evidence="2">
    <location>
        <begin position="64"/>
        <end position="98"/>
    </location>
</feature>
<keyword evidence="1" id="KW-0479">Metal-binding</keyword>
<organism evidence="3 4">
    <name type="scientific">Geobacillus thermodenitrificans (strain NG80-2)</name>
    <dbReference type="NCBI Taxonomy" id="420246"/>
    <lineage>
        <taxon>Bacteria</taxon>
        <taxon>Bacillati</taxon>
        <taxon>Bacillota</taxon>
        <taxon>Bacilli</taxon>
        <taxon>Bacillales</taxon>
        <taxon>Anoxybacillaceae</taxon>
        <taxon>Geobacillus</taxon>
    </lineage>
</organism>
<dbReference type="EMBL" id="CP000557">
    <property type="protein sequence ID" value="ABO68538.1"/>
    <property type="molecule type" value="Genomic_DNA"/>
</dbReference>
<dbReference type="AlphaFoldDB" id="A4IT84"/>
<evidence type="ECO:0000313" key="3">
    <source>
        <dbReference type="EMBL" id="ABO68538.1"/>
    </source>
</evidence>
<dbReference type="KEGG" id="gtn:GTNG_3193"/>
<dbReference type="RefSeq" id="WP_011888309.1">
    <property type="nucleotide sequence ID" value="NC_009328.1"/>
</dbReference>
<sequence length="534" mass="62416">MLQTAISKPLLQKAAADLQNDLPFSVYKPLIQKGRDLSRRGFVYNVIVIDSERIKGKVADVTIHDVTLDLADVIGHHDCPCETEGPCSHVLALFFYVYGNVLDNGELLRQWKQAEKKPPQTVSPAPKTSTVAPAESVDEWWEQFAKALDEFAARHRRRDDWPYRLAHQLFPALVKGGPKHHAARGLYRFHAALFLFHHLIEYGKERGWHQRLFGSYGQFSWQQDVEYIADELFETLERFSSNPSASAPDPLIKQTVPYVRDLLQIADFFPSLIYDLYTAAWELLFTTEAQRWQEKEHLLRLAKEKRIPLAFLAAAHLAFLLKEDEEAFALYRVFPESAAPCFIEWTKRLITSGPPDRFASFWAKGKQELPYYLAALPEPERTKFVNEIGQLYESYAQQNNRWDEYEALLNHCFPYSANRYVQFLHRQGRYQHMIDLYLWANMTAHEMDPQFLKMLEKQDPALVLPLYHRAVIRFVEAKNRPSYRTAVRYLKKLRTCYRALKQTNEWNAYLEQLCTKTARMRAFHEELRKGKLLP</sequence>
<evidence type="ECO:0000256" key="1">
    <source>
        <dbReference type="PROSITE-ProRule" id="PRU00325"/>
    </source>
</evidence>
<protein>
    <submittedName>
        <fullName evidence="3">Hypothetical membrane associated protein</fullName>
    </submittedName>
</protein>
<proteinExistence type="predicted"/>
<accession>A4IT84</accession>
<keyword evidence="1" id="KW-0863">Zinc-finger</keyword>